<dbReference type="SUPFAM" id="SSF48403">
    <property type="entry name" value="Ankyrin repeat"/>
    <property type="match status" value="1"/>
</dbReference>
<keyword evidence="4" id="KW-1133">Transmembrane helix</keyword>
<evidence type="ECO:0000256" key="4">
    <source>
        <dbReference type="SAM" id="Phobius"/>
    </source>
</evidence>
<dbReference type="PROSITE" id="PS50297">
    <property type="entry name" value="ANK_REP_REGION"/>
    <property type="match status" value="1"/>
</dbReference>
<evidence type="ECO:0000313" key="5">
    <source>
        <dbReference type="EMBL" id="TNV87774.1"/>
    </source>
</evidence>
<dbReference type="PANTHER" id="PTHR24171">
    <property type="entry name" value="ANKYRIN REPEAT DOMAIN-CONTAINING PROTEIN 39-RELATED"/>
    <property type="match status" value="1"/>
</dbReference>
<feature type="repeat" description="ANK" evidence="3">
    <location>
        <begin position="1108"/>
        <end position="1140"/>
    </location>
</feature>
<name>A0A8J8P899_HALGN</name>
<keyword evidence="2 3" id="KW-0040">ANK repeat</keyword>
<dbReference type="EMBL" id="RRYP01000230">
    <property type="protein sequence ID" value="TNV87774.1"/>
    <property type="molecule type" value="Genomic_DNA"/>
</dbReference>
<feature type="transmembrane region" description="Helical" evidence="4">
    <location>
        <begin position="1271"/>
        <end position="1292"/>
    </location>
</feature>
<dbReference type="OrthoDB" id="410095at2759"/>
<dbReference type="InterPro" id="IPR002110">
    <property type="entry name" value="Ankyrin_rpt"/>
</dbReference>
<feature type="transmembrane region" description="Helical" evidence="4">
    <location>
        <begin position="309"/>
        <end position="331"/>
    </location>
</feature>
<sequence>MEVIFGYKREVILDKNISVLMPRGLQQHHDGFVRDYLVKGDISWNDTIKRTFGQTKEGFLIKIDLIVKLIPRIDGELKLAGMIQRAPPEIKESQTYKKGMQNCTLGLVQHMIMTDRQGFIQAISIGLVQRLGLHPKFFNYKNESVIQMMNLEEIAENIVGPDNDEKLQTEGLLWIFDTTNIMTKIQGESLTTEDLNLIHPHFKQLELFVRQAKIPLRNQDYALVYLLQSLREQSSEQNLLSQQNQGGFQSLDGSNLGSPKKFGSDASESEKFNMSSASSSTGSSNSFSSLIRDFKKSLLERKQPRALHVLDWIVFASLLLTVVMATIYYLYLRSGDSDLELAAMTTQAVDLRRVYLTQTAIHVNTYIGLANNLYINSFPFQQLNSIIKRSDNMLSIVNQIEQLAQQKQNEIIQIKRGMQSEDYHDSYEGLYSEYEMQRAELLIVDEKNYVINQELTMKSAIQNYLLEVSMMQLKELSDHWIPVDYITRPIVENKSAFSNSLPSQKASYFLYANGLRKIRKLIDDSAEYFHELVLQFDSNSNLFTIMIISVLIAFSSMCFVFYQFYQIEAIQREIFSLYAYLPMEQIKDTYNKVKSYMFELLEGSFLQQILPNDNKRKENCSLIRMVTHREAFQESFQSSQASERINQNSQGSIYLMMIKRASNETKEMILRNEKQQELNQRTLFKKTNRLQALDAEKPKATLQNAFDKSDYVRQKSSKRIVITQKVRKNLAQQKNALDIQQIKDSIIKVKPQYAKGDDEGVEGSKARSQKSIKVKISGDNGFNEIGDLEYRIQQFKLTFKIDSLSRKLSASILCALIIAFFVALYLNRNSQVVSINYTMGIAPLFYERCRQIHLAMALIRERVLSNNSMVSFEEDMQYGRDIDVKFNDLHIDNEFKLVALKSNYKSIIQPMIQQLDDLDSPQYCDFIVREQESVIYAQLKKSADIYTAAVATNEYSSLLKTIHKATEYARIGNLTGMKELRSSFNQTFQYADYDLSTPLHHAVRFNATSVISYLIEEIGVYLNPKDRFGNTPLDYVHYGTQLEAYLISKGLQRTFNNNTSVNLTQISGSLKVLGVQESRLLYACYYNDLNTVHVLKALKVNIDVKDYQGRTPLHVASSEGNYEIVTFLVASGATVQIIDGRGQDARIAAYNSGNMEEYNLLNHVISSQIVRENCKTFSNAIFQNGMGQAMGAYHKKFQDILIQINSTNDYLKRLTLISGSRFVPQQTYITERFSSVDIAAFITGAELYFSSVISSMSSTIEQTYAQSFTQYRLVIMVVYVMFIGLMVLAVVVMRKQLIVVMSEDIFKSRGILNLIPNTFFEQNKAIVEGLMQKLKF</sequence>
<protein>
    <submittedName>
        <fullName evidence="5">Uncharacterized protein</fullName>
    </submittedName>
</protein>
<reference evidence="5" key="1">
    <citation type="submission" date="2019-06" db="EMBL/GenBank/DDBJ databases">
        <authorList>
            <person name="Zheng W."/>
        </authorList>
    </citation>
    <scope>NUCLEOTIDE SEQUENCE</scope>
    <source>
        <strain evidence="5">QDHG01</strain>
    </source>
</reference>
<dbReference type="SMART" id="SM00248">
    <property type="entry name" value="ANK"/>
    <property type="match status" value="3"/>
</dbReference>
<dbReference type="PANTHER" id="PTHR24171:SF9">
    <property type="entry name" value="ANKYRIN REPEAT DOMAIN-CONTAINING PROTEIN 39"/>
    <property type="match status" value="1"/>
</dbReference>
<evidence type="ECO:0000256" key="2">
    <source>
        <dbReference type="ARBA" id="ARBA00023043"/>
    </source>
</evidence>
<proteinExistence type="predicted"/>
<keyword evidence="4" id="KW-0812">Transmembrane</keyword>
<keyword evidence="4" id="KW-0472">Membrane</keyword>
<keyword evidence="6" id="KW-1185">Reference proteome</keyword>
<organism evidence="5 6">
    <name type="scientific">Halteria grandinella</name>
    <dbReference type="NCBI Taxonomy" id="5974"/>
    <lineage>
        <taxon>Eukaryota</taxon>
        <taxon>Sar</taxon>
        <taxon>Alveolata</taxon>
        <taxon>Ciliophora</taxon>
        <taxon>Intramacronucleata</taxon>
        <taxon>Spirotrichea</taxon>
        <taxon>Stichotrichia</taxon>
        <taxon>Sporadotrichida</taxon>
        <taxon>Halteriidae</taxon>
        <taxon>Halteria</taxon>
    </lineage>
</organism>
<dbReference type="PROSITE" id="PS50088">
    <property type="entry name" value="ANK_REPEAT"/>
    <property type="match status" value="1"/>
</dbReference>
<gene>
    <name evidence="5" type="ORF">FGO68_gene3491</name>
</gene>
<feature type="transmembrane region" description="Helical" evidence="4">
    <location>
        <begin position="808"/>
        <end position="826"/>
    </location>
</feature>
<accession>A0A8J8P899</accession>
<comment type="caution">
    <text evidence="5">The sequence shown here is derived from an EMBL/GenBank/DDBJ whole genome shotgun (WGS) entry which is preliminary data.</text>
</comment>
<keyword evidence="1" id="KW-0677">Repeat</keyword>
<dbReference type="Proteomes" id="UP000785679">
    <property type="component" value="Unassembled WGS sequence"/>
</dbReference>
<evidence type="ECO:0000256" key="1">
    <source>
        <dbReference type="ARBA" id="ARBA00022737"/>
    </source>
</evidence>
<evidence type="ECO:0000256" key="3">
    <source>
        <dbReference type="PROSITE-ProRule" id="PRU00023"/>
    </source>
</evidence>
<evidence type="ECO:0000313" key="6">
    <source>
        <dbReference type="Proteomes" id="UP000785679"/>
    </source>
</evidence>
<feature type="transmembrane region" description="Helical" evidence="4">
    <location>
        <begin position="542"/>
        <end position="562"/>
    </location>
</feature>
<dbReference type="Pfam" id="PF00023">
    <property type="entry name" value="Ank"/>
    <property type="match status" value="1"/>
</dbReference>
<dbReference type="InterPro" id="IPR036770">
    <property type="entry name" value="Ankyrin_rpt-contain_sf"/>
</dbReference>
<dbReference type="Pfam" id="PF13637">
    <property type="entry name" value="Ank_4"/>
    <property type="match status" value="1"/>
</dbReference>
<dbReference type="Gene3D" id="1.25.40.20">
    <property type="entry name" value="Ankyrin repeat-containing domain"/>
    <property type="match status" value="2"/>
</dbReference>